<dbReference type="EMBL" id="VUJU01011877">
    <property type="protein sequence ID" value="KAF0709573.1"/>
    <property type="molecule type" value="Genomic_DNA"/>
</dbReference>
<sequence>YSYGQRPTHRPRVQPIAVTNRFRRRLVSCHHLWKPAPNNDDGLRYLRGPGRRPKRRKTRVPHDIFPLFSALTSPARFPGNPARTRREGYGVSPPVGRESMRQIKIIFLLFSYTNDDELGKWLKLFFGLPFLPPHEIENAFVELVSICPNIDIGCLFSDYILNTNVEDDCLFPPKIWAQEPSENHRTTYLKILNAAYKNLPSILNAVKTMDFVCDGHWLVMAVLVTHPIKNGPSKSERESTMIFAESVQQLNR</sequence>
<organism evidence="1 2">
    <name type="scientific">Aphis craccivora</name>
    <name type="common">Cowpea aphid</name>
    <dbReference type="NCBI Taxonomy" id="307492"/>
    <lineage>
        <taxon>Eukaryota</taxon>
        <taxon>Metazoa</taxon>
        <taxon>Ecdysozoa</taxon>
        <taxon>Arthropoda</taxon>
        <taxon>Hexapoda</taxon>
        <taxon>Insecta</taxon>
        <taxon>Pterygota</taxon>
        <taxon>Neoptera</taxon>
        <taxon>Paraneoptera</taxon>
        <taxon>Hemiptera</taxon>
        <taxon>Sternorrhyncha</taxon>
        <taxon>Aphidomorpha</taxon>
        <taxon>Aphidoidea</taxon>
        <taxon>Aphididae</taxon>
        <taxon>Aphidini</taxon>
        <taxon>Aphis</taxon>
        <taxon>Aphis</taxon>
    </lineage>
</organism>
<keyword evidence="2" id="KW-1185">Reference proteome</keyword>
<feature type="non-terminal residue" evidence="1">
    <location>
        <position position="1"/>
    </location>
</feature>
<evidence type="ECO:0000313" key="1">
    <source>
        <dbReference type="EMBL" id="KAF0709573.1"/>
    </source>
</evidence>
<reference evidence="1 2" key="1">
    <citation type="submission" date="2019-08" db="EMBL/GenBank/DDBJ databases">
        <title>Whole genome of Aphis craccivora.</title>
        <authorList>
            <person name="Voronova N.V."/>
            <person name="Shulinski R.S."/>
            <person name="Bandarenka Y.V."/>
            <person name="Zhorov D.G."/>
            <person name="Warner D."/>
        </authorList>
    </citation>
    <scope>NUCLEOTIDE SEQUENCE [LARGE SCALE GENOMIC DNA]</scope>
    <source>
        <strain evidence="1">180601</strain>
        <tissue evidence="1">Whole Body</tissue>
    </source>
</reference>
<accession>A0A6G0VTQ5</accession>
<name>A0A6G0VTQ5_APHCR</name>
<protein>
    <submittedName>
        <fullName evidence="1">Uncharacterized protein</fullName>
    </submittedName>
</protein>
<comment type="caution">
    <text evidence="1">The sequence shown here is derived from an EMBL/GenBank/DDBJ whole genome shotgun (WGS) entry which is preliminary data.</text>
</comment>
<dbReference type="AlphaFoldDB" id="A0A6G0VTQ5"/>
<gene>
    <name evidence="1" type="ORF">FWK35_00033720</name>
</gene>
<proteinExistence type="predicted"/>
<evidence type="ECO:0000313" key="2">
    <source>
        <dbReference type="Proteomes" id="UP000478052"/>
    </source>
</evidence>
<feature type="non-terminal residue" evidence="1">
    <location>
        <position position="252"/>
    </location>
</feature>
<dbReference type="Proteomes" id="UP000478052">
    <property type="component" value="Unassembled WGS sequence"/>
</dbReference>